<evidence type="ECO:0000313" key="4">
    <source>
        <dbReference type="Proteomes" id="UP000683436"/>
    </source>
</evidence>
<sequence length="331" mass="38536">MAYNRPWKSFAEQLELLKSRGMLVTDEVAALRYLERIGYYRLTAYWYSFRVFKLEQDPATKVLRTARTDQFEADTQFVDAVELYLFDKKLRLLVMDALERIEIALRVDIAYLLGQRNTFAHLDAKQLHPSFAGKVNKRTGMTTFEAWRDKYTGLLQRSKEDFVKHYRAQHGPDLPLWVAVEVWDFGAVSQLLAMMKVADQQHIAAKYGVSDWKVFQSWVRSLSYLRNLTAHHSRLWNRNVTDQPGLPNQGAVAWCDDFIGKADLIAKPFVLLAIARHMVKVVCPRTEWHMRMQHHLQKFPPQHSRRKLSIADMGAPAGWESWWIGEIQAGK</sequence>
<accession>A0A365PNX2</accession>
<dbReference type="Proteomes" id="UP000252554">
    <property type="component" value="Unassembled WGS sequence"/>
</dbReference>
<dbReference type="EMBL" id="CP076683">
    <property type="protein sequence ID" value="QWV18725.1"/>
    <property type="molecule type" value="Genomic_DNA"/>
</dbReference>
<dbReference type="RefSeq" id="WP_128121913.1">
    <property type="nucleotide sequence ID" value="NZ_CP076683.1"/>
</dbReference>
<dbReference type="InterPro" id="IPR017034">
    <property type="entry name" value="Abi_system_AbiD/AbiF"/>
</dbReference>
<reference evidence="1 4" key="2">
    <citation type="submission" date="2021-06" db="EMBL/GenBank/DDBJ databases">
        <title>Microbial metabolic specificity influences pelagic lipid remineralization.</title>
        <authorList>
            <person name="Behrendt L."/>
            <person name="Hunter J.E."/>
            <person name="Alcolombri U."/>
            <person name="Smriga S."/>
            <person name="Mincer T."/>
            <person name="Lowenstein D.P."/>
            <person name="Peaudecerf F.J."/>
            <person name="Fernandez V.I."/>
            <person name="Fredricks H."/>
            <person name="Almblad H."/>
            <person name="Harrison J.J."/>
            <person name="Stocker R."/>
            <person name="Van Mooy B.A.S."/>
        </authorList>
    </citation>
    <scope>NUCLEOTIDE SEQUENCE [LARGE SCALE GENOMIC DNA]</scope>
    <source>
        <strain evidence="1 4">A252</strain>
    </source>
</reference>
<dbReference type="EMBL" id="QNTV01000028">
    <property type="protein sequence ID" value="RBA51741.1"/>
    <property type="molecule type" value="Genomic_DNA"/>
</dbReference>
<evidence type="ECO:0000313" key="2">
    <source>
        <dbReference type="EMBL" id="RBA51741.1"/>
    </source>
</evidence>
<keyword evidence="4" id="KW-1185">Reference proteome</keyword>
<gene>
    <name evidence="2" type="ORF">DQ403_21695</name>
    <name evidence="1" type="ORF">KQ248_08785</name>
</gene>
<dbReference type="InterPro" id="IPR011664">
    <property type="entry name" value="Abi_system_AbiD/AbiF-like"/>
</dbReference>
<name>A0A365PNX2_9GAMM</name>
<dbReference type="Pfam" id="PF07751">
    <property type="entry name" value="Abi_2"/>
    <property type="match status" value="1"/>
</dbReference>
<dbReference type="AlphaFoldDB" id="A0A365PNX2"/>
<dbReference type="PIRSF" id="PIRSF034934">
    <property type="entry name" value="AbiF_AbiD"/>
    <property type="match status" value="1"/>
</dbReference>
<protein>
    <submittedName>
        <fullName evidence="2">Abi family protein</fullName>
    </submittedName>
</protein>
<reference evidence="2 3" key="1">
    <citation type="submission" date="2018-06" db="EMBL/GenBank/DDBJ databases">
        <title>Whole genome sequencing of four bacterial strains from South Shetland trench revealing bio-synthetic gene clusters.</title>
        <authorList>
            <person name="Abdel-Mageed W.M."/>
            <person name="Lehri B."/>
            <person name="Jarmusch S.A."/>
            <person name="Miranda K."/>
            <person name="Goodfellow M."/>
            <person name="Jaspars M."/>
            <person name="Karlyshev A.V."/>
        </authorList>
    </citation>
    <scope>NUCLEOTIDE SEQUENCE [LARGE SCALE GENOMIC DNA]</scope>
    <source>
        <strain evidence="2 3">SST2</strain>
    </source>
</reference>
<evidence type="ECO:0000313" key="3">
    <source>
        <dbReference type="Proteomes" id="UP000252554"/>
    </source>
</evidence>
<evidence type="ECO:0000313" key="1">
    <source>
        <dbReference type="EMBL" id="QWV18725.1"/>
    </source>
</evidence>
<organism evidence="2 3">
    <name type="scientific">Stutzerimonas zhaodongensis</name>
    <dbReference type="NCBI Taxonomy" id="1176257"/>
    <lineage>
        <taxon>Bacteria</taxon>
        <taxon>Pseudomonadati</taxon>
        <taxon>Pseudomonadota</taxon>
        <taxon>Gammaproteobacteria</taxon>
        <taxon>Pseudomonadales</taxon>
        <taxon>Pseudomonadaceae</taxon>
        <taxon>Stutzerimonas</taxon>
    </lineage>
</organism>
<proteinExistence type="predicted"/>
<dbReference type="Proteomes" id="UP000683436">
    <property type="component" value="Chromosome"/>
</dbReference>